<dbReference type="PANTHER" id="PTHR30136:SF35">
    <property type="entry name" value="HTH-TYPE TRANSCRIPTIONAL REGULATOR RV1719"/>
    <property type="match status" value="1"/>
</dbReference>
<dbReference type="PROSITE" id="PS51078">
    <property type="entry name" value="ICLR_ED"/>
    <property type="match status" value="1"/>
</dbReference>
<dbReference type="GO" id="GO:0003677">
    <property type="term" value="F:DNA binding"/>
    <property type="evidence" value="ECO:0007669"/>
    <property type="project" value="UniProtKB-KW"/>
</dbReference>
<evidence type="ECO:0000256" key="2">
    <source>
        <dbReference type="ARBA" id="ARBA00023125"/>
    </source>
</evidence>
<evidence type="ECO:0000259" key="5">
    <source>
        <dbReference type="PROSITE" id="PS51078"/>
    </source>
</evidence>
<protein>
    <submittedName>
        <fullName evidence="6">Helix-turn-helix domain-containing protein</fullName>
    </submittedName>
</protein>
<comment type="caution">
    <text evidence="6">The sequence shown here is derived from an EMBL/GenBank/DDBJ whole genome shotgun (WGS) entry which is preliminary data.</text>
</comment>
<sequence length="256" mass="28562">MSDGPEATYPIKAAQTSYRVLEALEELNGAGISELAAETDLPKSSVHNHLSTLREMEYVAKEGSTYRISLKYLSLGTHARSRRQVYEVSKSEVDELAADTGELANLMVEEHGRGVYVYSRHGDDAVNVDARVGHRVHLHSTALGKAILAHRDRDEVTDILDRHGMPRMTAETIQSRDVLFDELETIRDQGIAFDRQERLEGLHCVAAPILDKDREVRGAISVSGPVNRLNGERYEEEIPSLLRKAVNVIELNMAYS</sequence>
<accession>A0A847UFA3</accession>
<dbReference type="EMBL" id="WOYG01000001">
    <property type="protein sequence ID" value="NLV10134.1"/>
    <property type="molecule type" value="Genomic_DNA"/>
</dbReference>
<reference evidence="6" key="1">
    <citation type="submission" date="2019-12" db="EMBL/GenBank/DDBJ databases">
        <title>Whole-genome sequence of Halomicrobium mukohataei pws1.</title>
        <authorList>
            <person name="Verma D.K."/>
            <person name="Gopal K."/>
            <person name="Prasad E.S."/>
        </authorList>
    </citation>
    <scope>NUCLEOTIDE SEQUENCE</scope>
    <source>
        <strain evidence="6">Pws1</strain>
    </source>
</reference>
<dbReference type="Proteomes" id="UP000608662">
    <property type="component" value="Unassembled WGS sequence"/>
</dbReference>
<feature type="domain" description="IclR-ED" evidence="5">
    <location>
        <begin position="71"/>
        <end position="255"/>
    </location>
</feature>
<dbReference type="Gene3D" id="1.10.10.10">
    <property type="entry name" value="Winged helix-like DNA-binding domain superfamily/Winged helix DNA-binding domain"/>
    <property type="match status" value="1"/>
</dbReference>
<keyword evidence="3" id="KW-0804">Transcription</keyword>
<evidence type="ECO:0000313" key="7">
    <source>
        <dbReference type="Proteomes" id="UP000608662"/>
    </source>
</evidence>
<dbReference type="GO" id="GO:0003700">
    <property type="term" value="F:DNA-binding transcription factor activity"/>
    <property type="evidence" value="ECO:0007669"/>
    <property type="project" value="TreeGrafter"/>
</dbReference>
<dbReference type="GeneID" id="94362022"/>
<dbReference type="CDD" id="cd00090">
    <property type="entry name" value="HTH_ARSR"/>
    <property type="match status" value="1"/>
</dbReference>
<keyword evidence="2" id="KW-0238">DNA-binding</keyword>
<dbReference type="Pfam" id="PF09339">
    <property type="entry name" value="HTH_IclR"/>
    <property type="match status" value="1"/>
</dbReference>
<keyword evidence="1" id="KW-0805">Transcription regulation</keyword>
<dbReference type="Pfam" id="PF01614">
    <property type="entry name" value="IclR_C"/>
    <property type="match status" value="1"/>
</dbReference>
<organism evidence="6 7">
    <name type="scientific">Halomicrobium mukohataei</name>
    <dbReference type="NCBI Taxonomy" id="57705"/>
    <lineage>
        <taxon>Archaea</taxon>
        <taxon>Methanobacteriati</taxon>
        <taxon>Methanobacteriota</taxon>
        <taxon>Stenosarchaea group</taxon>
        <taxon>Halobacteria</taxon>
        <taxon>Halobacteriales</taxon>
        <taxon>Haloarculaceae</taxon>
        <taxon>Halomicrobium</taxon>
    </lineage>
</organism>
<dbReference type="RefSeq" id="WP_170093874.1">
    <property type="nucleotide sequence ID" value="NZ_WOYG01000001.1"/>
</dbReference>
<dbReference type="SUPFAM" id="SSF46785">
    <property type="entry name" value="Winged helix' DNA-binding domain"/>
    <property type="match status" value="1"/>
</dbReference>
<dbReference type="AlphaFoldDB" id="A0A847UFA3"/>
<dbReference type="InterPro" id="IPR014757">
    <property type="entry name" value="Tscrpt_reg_IclR_C"/>
</dbReference>
<feature type="domain" description="HTH iclR-type" evidence="4">
    <location>
        <begin position="11"/>
        <end position="70"/>
    </location>
</feature>
<dbReference type="InterPro" id="IPR011991">
    <property type="entry name" value="ArsR-like_HTH"/>
</dbReference>
<dbReference type="Gene3D" id="3.30.450.40">
    <property type="match status" value="1"/>
</dbReference>
<name>A0A847UFA3_9EURY</name>
<evidence type="ECO:0000256" key="3">
    <source>
        <dbReference type="ARBA" id="ARBA00023163"/>
    </source>
</evidence>
<proteinExistence type="predicted"/>
<dbReference type="SUPFAM" id="SSF55781">
    <property type="entry name" value="GAF domain-like"/>
    <property type="match status" value="1"/>
</dbReference>
<evidence type="ECO:0000313" key="6">
    <source>
        <dbReference type="EMBL" id="NLV10134.1"/>
    </source>
</evidence>
<dbReference type="InterPro" id="IPR036388">
    <property type="entry name" value="WH-like_DNA-bd_sf"/>
</dbReference>
<dbReference type="PROSITE" id="PS51077">
    <property type="entry name" value="HTH_ICLR"/>
    <property type="match status" value="1"/>
</dbReference>
<dbReference type="InterPro" id="IPR036390">
    <property type="entry name" value="WH_DNA-bd_sf"/>
</dbReference>
<dbReference type="InterPro" id="IPR029016">
    <property type="entry name" value="GAF-like_dom_sf"/>
</dbReference>
<gene>
    <name evidence="6" type="ORF">GOC74_09355</name>
</gene>
<evidence type="ECO:0000256" key="1">
    <source>
        <dbReference type="ARBA" id="ARBA00023015"/>
    </source>
</evidence>
<dbReference type="PANTHER" id="PTHR30136">
    <property type="entry name" value="HELIX-TURN-HELIX TRANSCRIPTIONAL REGULATOR, ICLR FAMILY"/>
    <property type="match status" value="1"/>
</dbReference>
<dbReference type="InterPro" id="IPR005471">
    <property type="entry name" value="Tscrpt_reg_IclR_N"/>
</dbReference>
<evidence type="ECO:0000259" key="4">
    <source>
        <dbReference type="PROSITE" id="PS51077"/>
    </source>
</evidence>
<dbReference type="OrthoDB" id="14763at2157"/>
<dbReference type="SMART" id="SM00346">
    <property type="entry name" value="HTH_ICLR"/>
    <property type="match status" value="1"/>
</dbReference>
<dbReference type="GO" id="GO:0045892">
    <property type="term" value="P:negative regulation of DNA-templated transcription"/>
    <property type="evidence" value="ECO:0007669"/>
    <property type="project" value="TreeGrafter"/>
</dbReference>
<dbReference type="InterPro" id="IPR050707">
    <property type="entry name" value="HTH_MetabolicPath_Reg"/>
</dbReference>